<evidence type="ECO:0000313" key="2">
    <source>
        <dbReference type="Proteomes" id="UP001139125"/>
    </source>
</evidence>
<dbReference type="RefSeq" id="WP_255135363.1">
    <property type="nucleotide sequence ID" value="NZ_JANDBC010000002.1"/>
</dbReference>
<dbReference type="Proteomes" id="UP001139125">
    <property type="component" value="Unassembled WGS sequence"/>
</dbReference>
<dbReference type="EMBL" id="JANDBC010000002">
    <property type="protein sequence ID" value="MCP9292476.1"/>
    <property type="molecule type" value="Genomic_DNA"/>
</dbReference>
<evidence type="ECO:0000313" key="1">
    <source>
        <dbReference type="EMBL" id="MCP9292476.1"/>
    </source>
</evidence>
<organism evidence="1 2">
    <name type="scientific">Gracilimonas sediminicola</name>
    <dbReference type="NCBI Taxonomy" id="2952158"/>
    <lineage>
        <taxon>Bacteria</taxon>
        <taxon>Pseudomonadati</taxon>
        <taxon>Balneolota</taxon>
        <taxon>Balneolia</taxon>
        <taxon>Balneolales</taxon>
        <taxon>Balneolaceae</taxon>
        <taxon>Gracilimonas</taxon>
    </lineage>
</organism>
<name>A0A9X2L4Z1_9BACT</name>
<sequence>MSGMLVDGSILISWATGEPASSQIDWGWDDSVPFQTAEVHAEPEEMVRYHQLYLPQTLVDQRHYFRVRSRTEHGKTGISDIYMVVVPPDLAIKNRGRLATEAQLELVLVKTTSIDCTSFPDTSISGYRTEPIASDQPAAFDHEHSQPAPLDQVKEVNTNNSSSLTTNISYTIT</sequence>
<comment type="caution">
    <text evidence="1">The sequence shown here is derived from an EMBL/GenBank/DDBJ whole genome shotgun (WGS) entry which is preliminary data.</text>
</comment>
<accession>A0A9X2L4Z1</accession>
<reference evidence="1" key="1">
    <citation type="submission" date="2022-06" db="EMBL/GenBank/DDBJ databases">
        <title>Gracilimonas sp. CAU 1638 isolated from sea sediment.</title>
        <authorList>
            <person name="Kim W."/>
        </authorList>
    </citation>
    <scope>NUCLEOTIDE SEQUENCE</scope>
    <source>
        <strain evidence="1">CAU 1638</strain>
    </source>
</reference>
<proteinExistence type="predicted"/>
<keyword evidence="2" id="KW-1185">Reference proteome</keyword>
<dbReference type="AlphaFoldDB" id="A0A9X2L4Z1"/>
<gene>
    <name evidence="1" type="ORF">NM125_12890</name>
</gene>
<protein>
    <submittedName>
        <fullName evidence="1">Uncharacterized protein</fullName>
    </submittedName>
</protein>